<keyword evidence="6" id="KW-0539">Nucleus</keyword>
<comment type="similarity">
    <text evidence="2">Belongs to the TRAFAC class OBG-HflX-like GTPase superfamily. OBG GTPase family.</text>
</comment>
<evidence type="ECO:0000256" key="2">
    <source>
        <dbReference type="ARBA" id="ARBA00007699"/>
    </source>
</evidence>
<dbReference type="PIRSF" id="PIRSF002401">
    <property type="entry name" value="GTP_bd_Obg/CgtA"/>
    <property type="match status" value="1"/>
</dbReference>
<dbReference type="PANTHER" id="PTHR11702:SF43">
    <property type="entry name" value="GTP-BINDING PROTEIN 10"/>
    <property type="match status" value="1"/>
</dbReference>
<keyword evidence="10" id="KW-1185">Reference proteome</keyword>
<dbReference type="Gene3D" id="2.70.210.12">
    <property type="entry name" value="GTP1/OBG domain"/>
    <property type="match status" value="1"/>
</dbReference>
<dbReference type="SUPFAM" id="SSF82051">
    <property type="entry name" value="Obg GTP-binding protein N-terminal domain"/>
    <property type="match status" value="1"/>
</dbReference>
<organism evidence="9 10">
    <name type="scientific">Cotesia congregata</name>
    <name type="common">Parasitoid wasp</name>
    <name type="synonym">Apanteles congregatus</name>
    <dbReference type="NCBI Taxonomy" id="51543"/>
    <lineage>
        <taxon>Eukaryota</taxon>
        <taxon>Metazoa</taxon>
        <taxon>Ecdysozoa</taxon>
        <taxon>Arthropoda</taxon>
        <taxon>Hexapoda</taxon>
        <taxon>Insecta</taxon>
        <taxon>Pterygota</taxon>
        <taxon>Neoptera</taxon>
        <taxon>Endopterygota</taxon>
        <taxon>Hymenoptera</taxon>
        <taxon>Apocrita</taxon>
        <taxon>Ichneumonoidea</taxon>
        <taxon>Braconidae</taxon>
        <taxon>Microgastrinae</taxon>
        <taxon>Cotesia</taxon>
    </lineage>
</organism>
<keyword evidence="3" id="KW-0690">Ribosome biogenesis</keyword>
<evidence type="ECO:0000256" key="3">
    <source>
        <dbReference type="ARBA" id="ARBA00022517"/>
    </source>
</evidence>
<comment type="caution">
    <text evidence="9">The sequence shown here is derived from an EMBL/GenBank/DDBJ whole genome shotgun (WGS) entry which is preliminary data.</text>
</comment>
<feature type="domain" description="OBG-type G" evidence="7">
    <location>
        <begin position="129"/>
        <end position="324"/>
    </location>
</feature>
<evidence type="ECO:0000256" key="1">
    <source>
        <dbReference type="ARBA" id="ARBA00004604"/>
    </source>
</evidence>
<gene>
    <name evidence="9" type="ORF">HICCMSTLAB_LOCUS11428</name>
</gene>
<dbReference type="InterPro" id="IPR045086">
    <property type="entry name" value="OBG_GTPase"/>
</dbReference>
<dbReference type="GO" id="GO:0005730">
    <property type="term" value="C:nucleolus"/>
    <property type="evidence" value="ECO:0007669"/>
    <property type="project" value="UniProtKB-SubCell"/>
</dbReference>
<dbReference type="GO" id="GO:0005739">
    <property type="term" value="C:mitochondrion"/>
    <property type="evidence" value="ECO:0007669"/>
    <property type="project" value="TreeGrafter"/>
</dbReference>
<evidence type="ECO:0000313" key="9">
    <source>
        <dbReference type="EMBL" id="CAG5103275.1"/>
    </source>
</evidence>
<dbReference type="Gene3D" id="3.40.50.300">
    <property type="entry name" value="P-loop containing nucleotide triphosphate hydrolases"/>
    <property type="match status" value="1"/>
</dbReference>
<evidence type="ECO:0000256" key="5">
    <source>
        <dbReference type="ARBA" id="ARBA00023134"/>
    </source>
</evidence>
<reference evidence="9" key="1">
    <citation type="submission" date="2021-04" db="EMBL/GenBank/DDBJ databases">
        <authorList>
            <person name="Chebbi M.A.C M."/>
        </authorList>
    </citation>
    <scope>NUCLEOTIDE SEQUENCE</scope>
</reference>
<dbReference type="PROSITE" id="PS51883">
    <property type="entry name" value="OBG"/>
    <property type="match status" value="1"/>
</dbReference>
<dbReference type="AlphaFoldDB" id="A0A8J2HMI9"/>
<keyword evidence="5" id="KW-0342">GTP-binding</keyword>
<dbReference type="GO" id="GO:0003924">
    <property type="term" value="F:GTPase activity"/>
    <property type="evidence" value="ECO:0007669"/>
    <property type="project" value="InterPro"/>
</dbReference>
<dbReference type="InterPro" id="IPR027417">
    <property type="entry name" value="P-loop_NTPase"/>
</dbReference>
<dbReference type="PROSITE" id="PS51710">
    <property type="entry name" value="G_OBG"/>
    <property type="match status" value="1"/>
</dbReference>
<proteinExistence type="inferred from homology"/>
<keyword evidence="4" id="KW-0547">Nucleotide-binding</keyword>
<dbReference type="InterPro" id="IPR006169">
    <property type="entry name" value="GTP1_OBG_dom"/>
</dbReference>
<dbReference type="InterPro" id="IPR036726">
    <property type="entry name" value="GTP1_OBG_dom_sf"/>
</dbReference>
<dbReference type="InterPro" id="IPR031167">
    <property type="entry name" value="G_OBG"/>
</dbReference>
<dbReference type="InterPro" id="IPR014100">
    <property type="entry name" value="GTP-bd_Obg/CgtA"/>
</dbReference>
<dbReference type="PRINTS" id="PR00326">
    <property type="entry name" value="GTP1OBG"/>
</dbReference>
<dbReference type="SUPFAM" id="SSF52540">
    <property type="entry name" value="P-loop containing nucleoside triphosphate hydrolases"/>
    <property type="match status" value="1"/>
</dbReference>
<dbReference type="OrthoDB" id="347018at2759"/>
<protein>
    <submittedName>
        <fullName evidence="9">Similar to GA10450: GTP-binding protein 10 homolog (Drosophila pseudoobscura pseudoobscura)</fullName>
    </submittedName>
</protein>
<comment type="subcellular location">
    <subcellularLocation>
        <location evidence="1">Nucleus</location>
        <location evidence="1">Nucleolus</location>
    </subcellularLocation>
</comment>
<accession>A0A8J2HMI9</accession>
<dbReference type="Pfam" id="PF01926">
    <property type="entry name" value="MMR_HSR1"/>
    <property type="match status" value="1"/>
</dbReference>
<dbReference type="GO" id="GO:0005525">
    <property type="term" value="F:GTP binding"/>
    <property type="evidence" value="ECO:0007669"/>
    <property type="project" value="UniProtKB-KW"/>
</dbReference>
<dbReference type="GO" id="GO:0000287">
    <property type="term" value="F:magnesium ion binding"/>
    <property type="evidence" value="ECO:0007669"/>
    <property type="project" value="InterPro"/>
</dbReference>
<feature type="domain" description="Obg" evidence="8">
    <location>
        <begin position="1"/>
        <end position="128"/>
    </location>
</feature>
<dbReference type="PANTHER" id="PTHR11702">
    <property type="entry name" value="DEVELOPMENTALLY REGULATED GTP-BINDING PROTEIN-RELATED"/>
    <property type="match status" value="1"/>
</dbReference>
<sequence>MVFLTRFLQLPKKIPRKFLRAGFLDTLHLRVRAGTGGMGFPKYGGVGGRGGDVIVVATEEFSLHHIAEKYRDRKIIAGHGNNSEARGEVDKPNSKLVVARGGVGGCPETGFSGQKGQNHVITLDLKLIADVALVGFPNAGKSTLLTSVSNARPKIADYPFTTIRPNLGIMNYPDLRKISVADLPGLIEGAHVNIGMGHKFLKHLDRTKLLVFIVDVQGFRLSPRHSYRDCIETVFLLNKEIELYNADLLDRHAILLVNKMDTQDADKKFKEIEAMLRDLNTVAREIPEEIRPDRIIEFDEILSTSLVTNRKEQSAIIKERIRFHLDRIAKIEVQRNEEIRAELELYEKLKSESRTHAPTMV</sequence>
<dbReference type="GO" id="GO:0042254">
    <property type="term" value="P:ribosome biogenesis"/>
    <property type="evidence" value="ECO:0007669"/>
    <property type="project" value="UniProtKB-UniRule"/>
</dbReference>
<evidence type="ECO:0000256" key="6">
    <source>
        <dbReference type="ARBA" id="ARBA00023242"/>
    </source>
</evidence>
<dbReference type="InterPro" id="IPR006073">
    <property type="entry name" value="GTP-bd"/>
</dbReference>
<name>A0A8J2HMI9_COTCN</name>
<evidence type="ECO:0000313" key="10">
    <source>
        <dbReference type="Proteomes" id="UP000786811"/>
    </source>
</evidence>
<evidence type="ECO:0000259" key="7">
    <source>
        <dbReference type="PROSITE" id="PS51710"/>
    </source>
</evidence>
<evidence type="ECO:0000259" key="8">
    <source>
        <dbReference type="PROSITE" id="PS51883"/>
    </source>
</evidence>
<dbReference type="Proteomes" id="UP000786811">
    <property type="component" value="Unassembled WGS sequence"/>
</dbReference>
<evidence type="ECO:0000256" key="4">
    <source>
        <dbReference type="ARBA" id="ARBA00022741"/>
    </source>
</evidence>
<dbReference type="EMBL" id="CAJNRD030001123">
    <property type="protein sequence ID" value="CAG5103275.1"/>
    <property type="molecule type" value="Genomic_DNA"/>
</dbReference>
<dbReference type="CDD" id="cd01898">
    <property type="entry name" value="Obg"/>
    <property type="match status" value="1"/>
</dbReference>